<feature type="domain" description="DUF3817" evidence="7">
    <location>
        <begin position="9"/>
        <end position="96"/>
    </location>
</feature>
<keyword evidence="4 6" id="KW-1133">Transmembrane helix</keyword>
<dbReference type="PANTHER" id="PTHR40077:SF1">
    <property type="entry name" value="MEMBRANE PROTEIN"/>
    <property type="match status" value="1"/>
</dbReference>
<dbReference type="EMBL" id="JBHSMA010000001">
    <property type="protein sequence ID" value="MFC5408100.1"/>
    <property type="molecule type" value="Genomic_DNA"/>
</dbReference>
<evidence type="ECO:0000256" key="1">
    <source>
        <dbReference type="ARBA" id="ARBA00004651"/>
    </source>
</evidence>
<dbReference type="RefSeq" id="WP_379840786.1">
    <property type="nucleotide sequence ID" value="NZ_JBHSMA010000001.1"/>
</dbReference>
<evidence type="ECO:0000256" key="4">
    <source>
        <dbReference type="ARBA" id="ARBA00022989"/>
    </source>
</evidence>
<accession>A0ABW0I3K3</accession>
<proteinExistence type="predicted"/>
<dbReference type="PANTHER" id="PTHR40077">
    <property type="entry name" value="MEMBRANE PROTEIN-RELATED"/>
    <property type="match status" value="1"/>
</dbReference>
<protein>
    <submittedName>
        <fullName evidence="8">DUF3817 domain-containing protein</fullName>
    </submittedName>
</protein>
<comment type="subcellular location">
    <subcellularLocation>
        <location evidence="1">Cell membrane</location>
        <topology evidence="1">Multi-pass membrane protein</topology>
    </subcellularLocation>
</comment>
<evidence type="ECO:0000256" key="5">
    <source>
        <dbReference type="ARBA" id="ARBA00023136"/>
    </source>
</evidence>
<evidence type="ECO:0000256" key="3">
    <source>
        <dbReference type="ARBA" id="ARBA00022692"/>
    </source>
</evidence>
<feature type="transmembrane region" description="Helical" evidence="6">
    <location>
        <begin position="45"/>
        <end position="66"/>
    </location>
</feature>
<keyword evidence="3 6" id="KW-0812">Transmembrane</keyword>
<dbReference type="NCBIfam" id="TIGR03954">
    <property type="entry name" value="integ_memb_HG"/>
    <property type="match status" value="1"/>
</dbReference>
<keyword evidence="9" id="KW-1185">Reference proteome</keyword>
<gene>
    <name evidence="8" type="ORF">ACFPMF_02175</name>
</gene>
<organism evidence="8 9">
    <name type="scientific">Larkinella bovis</name>
    <dbReference type="NCBI Taxonomy" id="683041"/>
    <lineage>
        <taxon>Bacteria</taxon>
        <taxon>Pseudomonadati</taxon>
        <taxon>Bacteroidota</taxon>
        <taxon>Cytophagia</taxon>
        <taxon>Cytophagales</taxon>
        <taxon>Spirosomataceae</taxon>
        <taxon>Larkinella</taxon>
    </lineage>
</organism>
<dbReference type="Proteomes" id="UP001596106">
    <property type="component" value="Unassembled WGS sequence"/>
</dbReference>
<keyword evidence="5 6" id="KW-0472">Membrane</keyword>
<dbReference type="Pfam" id="PF12823">
    <property type="entry name" value="DUF3817"/>
    <property type="match status" value="1"/>
</dbReference>
<name>A0ABW0I3K3_9BACT</name>
<evidence type="ECO:0000256" key="6">
    <source>
        <dbReference type="SAM" id="Phobius"/>
    </source>
</evidence>
<reference evidence="9" key="1">
    <citation type="journal article" date="2019" name="Int. J. Syst. Evol. Microbiol.">
        <title>The Global Catalogue of Microorganisms (GCM) 10K type strain sequencing project: providing services to taxonomists for standard genome sequencing and annotation.</title>
        <authorList>
            <consortium name="The Broad Institute Genomics Platform"/>
            <consortium name="The Broad Institute Genome Sequencing Center for Infectious Disease"/>
            <person name="Wu L."/>
            <person name="Ma J."/>
        </authorList>
    </citation>
    <scope>NUCLEOTIDE SEQUENCE [LARGE SCALE GENOMIC DNA]</scope>
    <source>
        <strain evidence="9">CCUG 55250</strain>
    </source>
</reference>
<feature type="transmembrane region" description="Helical" evidence="6">
    <location>
        <begin position="12"/>
        <end position="33"/>
    </location>
</feature>
<evidence type="ECO:0000313" key="8">
    <source>
        <dbReference type="EMBL" id="MFC5408100.1"/>
    </source>
</evidence>
<evidence type="ECO:0000313" key="9">
    <source>
        <dbReference type="Proteomes" id="UP001596106"/>
    </source>
</evidence>
<sequence length="103" mass="11555">MNFSLKTSLGRFRLVGLLEGISYLVLLGIAMPLKYLANLPMAVKMVGWAHGMLFLAYILALIAVTFDRRWSFSRVVVAFIASLLPFGTFWLDGRLKKEEEATA</sequence>
<keyword evidence="2" id="KW-1003">Cell membrane</keyword>
<dbReference type="InterPro" id="IPR023845">
    <property type="entry name" value="DUF3817_TM"/>
</dbReference>
<feature type="transmembrane region" description="Helical" evidence="6">
    <location>
        <begin position="72"/>
        <end position="91"/>
    </location>
</feature>
<comment type="caution">
    <text evidence="8">The sequence shown here is derived from an EMBL/GenBank/DDBJ whole genome shotgun (WGS) entry which is preliminary data.</text>
</comment>
<evidence type="ECO:0000256" key="2">
    <source>
        <dbReference type="ARBA" id="ARBA00022475"/>
    </source>
</evidence>
<evidence type="ECO:0000259" key="7">
    <source>
        <dbReference type="Pfam" id="PF12823"/>
    </source>
</evidence>